<dbReference type="Gene3D" id="1.10.10.60">
    <property type="entry name" value="Homeodomain-like"/>
    <property type="match status" value="1"/>
</dbReference>
<evidence type="ECO:0000313" key="2">
    <source>
        <dbReference type="Proteomes" id="UP000632849"/>
    </source>
</evidence>
<protein>
    <recommendedName>
        <fullName evidence="3">Terminal protein TpgA2</fullName>
    </recommendedName>
</protein>
<gene>
    <name evidence="1" type="ORF">GCM10017667_69610</name>
</gene>
<dbReference type="Proteomes" id="UP000632849">
    <property type="component" value="Unassembled WGS sequence"/>
</dbReference>
<reference evidence="1" key="1">
    <citation type="journal article" date="2014" name="Int. J. Syst. Evol. Microbiol.">
        <title>Complete genome sequence of Corynebacterium casei LMG S-19264T (=DSM 44701T), isolated from a smear-ripened cheese.</title>
        <authorList>
            <consortium name="US DOE Joint Genome Institute (JGI-PGF)"/>
            <person name="Walter F."/>
            <person name="Albersmeier A."/>
            <person name="Kalinowski J."/>
            <person name="Ruckert C."/>
        </authorList>
    </citation>
    <scope>NUCLEOTIDE SEQUENCE</scope>
    <source>
        <strain evidence="1">JCM 4122</strain>
    </source>
</reference>
<dbReference type="AlphaFoldDB" id="A0A919ERP2"/>
<dbReference type="NCBIfam" id="NF047541">
    <property type="entry name" value="telomere_Tpg"/>
    <property type="match status" value="1"/>
</dbReference>
<evidence type="ECO:0000313" key="1">
    <source>
        <dbReference type="EMBL" id="GHG24102.1"/>
    </source>
</evidence>
<evidence type="ECO:0008006" key="3">
    <source>
        <dbReference type="Google" id="ProtNLM"/>
    </source>
</evidence>
<dbReference type="RefSeq" id="WP_190044338.1">
    <property type="nucleotide sequence ID" value="NZ_BNBE01000004.1"/>
</dbReference>
<dbReference type="InterPro" id="IPR058118">
    <property type="entry name" value="Tpg"/>
</dbReference>
<accession>A0A919ERP2</accession>
<reference evidence="1" key="2">
    <citation type="submission" date="2020-09" db="EMBL/GenBank/DDBJ databases">
        <authorList>
            <person name="Sun Q."/>
            <person name="Ohkuma M."/>
        </authorList>
    </citation>
    <scope>NUCLEOTIDE SEQUENCE</scope>
    <source>
        <strain evidence="1">JCM 4122</strain>
    </source>
</reference>
<keyword evidence="2" id="KW-1185">Reference proteome</keyword>
<proteinExistence type="predicted"/>
<sequence>MVVKSVAEGLDRVLDKAVTRKAPQSAGAQVRYLVKQMKSTKAVADLLGVSQRTVQRYAKGDIKRPRDPRLAGRLGEEVRKRWQPKVKERARKAAASTQGLMVDVRASLGYEAAAGSTDEARERHLTLALPPHHAARIFDAQQHGGEPQMRQAVADALKEVYFQQRGTRAASLDEVRMLNVQHIEFDL</sequence>
<name>A0A919ERP2_STRFL</name>
<organism evidence="1 2">
    <name type="scientific">Streptomyces filamentosus</name>
    <name type="common">Streptomyces roseosporus</name>
    <dbReference type="NCBI Taxonomy" id="67294"/>
    <lineage>
        <taxon>Bacteria</taxon>
        <taxon>Bacillati</taxon>
        <taxon>Actinomycetota</taxon>
        <taxon>Actinomycetes</taxon>
        <taxon>Kitasatosporales</taxon>
        <taxon>Streptomycetaceae</taxon>
        <taxon>Streptomyces</taxon>
    </lineage>
</organism>
<comment type="caution">
    <text evidence="1">The sequence shown here is derived from an EMBL/GenBank/DDBJ whole genome shotgun (WGS) entry which is preliminary data.</text>
</comment>
<dbReference type="EMBL" id="BNBE01000004">
    <property type="protein sequence ID" value="GHG24102.1"/>
    <property type="molecule type" value="Genomic_DNA"/>
</dbReference>